<evidence type="ECO:0000313" key="3">
    <source>
        <dbReference type="Proteomes" id="UP000322499"/>
    </source>
</evidence>
<name>A0A5S5CM48_9ACTN</name>
<dbReference type="AlphaFoldDB" id="A0A5S5CM48"/>
<dbReference type="InterPro" id="IPR050177">
    <property type="entry name" value="Lipid_A_modif_metabolic_enz"/>
</dbReference>
<sequence>MQVLVTGGTGIIGSLTGRTLAARGHRVRLLDVAPDPVAVARNGGEAGDVEVVAGDVLSFADVGAAVQGVDVVVHLAYSLGEATNRRPYAASQLNVQGTATVLEAARLFGAQRVVLASSIAVYGSDGAYAPEELPLTEDAAPRLAPGMPLYGAGKLYLEQLARVYRSTHGLLGVGIRPSPVYGPGGVRGVSGWLSRAIEGAASGRTVTVDRGDARMSLVHVEDVAEQLVRLVELDAAAFGDRTFFNTGGDATTMREIAAMVRQIVPEARLEVTSDGEPDVAGLATQVSGRALAELIGYERRHDLASGLRAHIEATRSPS</sequence>
<organism evidence="2 3">
    <name type="scientific">Blastococcus xanthinilyticus</name>
    <dbReference type="NCBI Taxonomy" id="1564164"/>
    <lineage>
        <taxon>Bacteria</taxon>
        <taxon>Bacillati</taxon>
        <taxon>Actinomycetota</taxon>
        <taxon>Actinomycetes</taxon>
        <taxon>Geodermatophilales</taxon>
        <taxon>Geodermatophilaceae</taxon>
        <taxon>Blastococcus</taxon>
    </lineage>
</organism>
<comment type="caution">
    <text evidence="2">The sequence shown here is derived from an EMBL/GenBank/DDBJ whole genome shotgun (WGS) entry which is preliminary data.</text>
</comment>
<dbReference type="PANTHER" id="PTHR43245">
    <property type="entry name" value="BIFUNCTIONAL POLYMYXIN RESISTANCE PROTEIN ARNA"/>
    <property type="match status" value="1"/>
</dbReference>
<dbReference type="InterPro" id="IPR036291">
    <property type="entry name" value="NAD(P)-bd_dom_sf"/>
</dbReference>
<feature type="domain" description="NAD-dependent epimerase/dehydratase" evidence="1">
    <location>
        <begin position="3"/>
        <end position="233"/>
    </location>
</feature>
<gene>
    <name evidence="2" type="ORF">BD833_11818</name>
</gene>
<dbReference type="InterPro" id="IPR001509">
    <property type="entry name" value="Epimerase_deHydtase"/>
</dbReference>
<protein>
    <submittedName>
        <fullName evidence="2">Dihydroflavonol-4-reductase/UDP-glucose 4-epimerase/dTDP-L-rhamnose 4-epimerase</fullName>
    </submittedName>
</protein>
<dbReference type="CDD" id="cd08946">
    <property type="entry name" value="SDR_e"/>
    <property type="match status" value="1"/>
</dbReference>
<evidence type="ECO:0000259" key="1">
    <source>
        <dbReference type="Pfam" id="PF01370"/>
    </source>
</evidence>
<reference evidence="2 3" key="1">
    <citation type="submission" date="2019-07" db="EMBL/GenBank/DDBJ databases">
        <title>Genomic Encyclopedia of Archaeal and Bacterial Type Strains, Phase II (KMG-II): from individual species to whole genera.</title>
        <authorList>
            <person name="Goeker M."/>
        </authorList>
    </citation>
    <scope>NUCLEOTIDE SEQUENCE [LARGE SCALE GENOMIC DNA]</scope>
    <source>
        <strain evidence="2 3">DSM 46842</strain>
    </source>
</reference>
<accession>A0A5S5CM48</accession>
<keyword evidence="3" id="KW-1185">Reference proteome</keyword>
<dbReference type="SUPFAM" id="SSF51735">
    <property type="entry name" value="NAD(P)-binding Rossmann-fold domains"/>
    <property type="match status" value="1"/>
</dbReference>
<dbReference type="RefSeq" id="WP_166534953.1">
    <property type="nucleotide sequence ID" value="NZ_VNHW01000018.1"/>
</dbReference>
<proteinExistence type="predicted"/>
<dbReference type="Gene3D" id="3.40.50.720">
    <property type="entry name" value="NAD(P)-binding Rossmann-like Domain"/>
    <property type="match status" value="1"/>
</dbReference>
<evidence type="ECO:0000313" key="2">
    <source>
        <dbReference type="EMBL" id="TYP82782.1"/>
    </source>
</evidence>
<dbReference type="Proteomes" id="UP000322499">
    <property type="component" value="Unassembled WGS sequence"/>
</dbReference>
<dbReference type="EMBL" id="VNHW01000018">
    <property type="protein sequence ID" value="TYP82782.1"/>
    <property type="molecule type" value="Genomic_DNA"/>
</dbReference>
<dbReference type="Pfam" id="PF01370">
    <property type="entry name" value="Epimerase"/>
    <property type="match status" value="1"/>
</dbReference>